<dbReference type="Proteomes" id="UP001437256">
    <property type="component" value="Unassembled WGS sequence"/>
</dbReference>
<dbReference type="SUPFAM" id="SSF88723">
    <property type="entry name" value="PIN domain-like"/>
    <property type="match status" value="1"/>
</dbReference>
<dbReference type="PRINTS" id="PR00853">
    <property type="entry name" value="XPGRADSUPER"/>
</dbReference>
<dbReference type="InterPro" id="IPR006084">
    <property type="entry name" value="XPG/Rad2"/>
</dbReference>
<organism evidence="2 3">
    <name type="scientific">Marasmius tenuissimus</name>
    <dbReference type="NCBI Taxonomy" id="585030"/>
    <lineage>
        <taxon>Eukaryota</taxon>
        <taxon>Fungi</taxon>
        <taxon>Dikarya</taxon>
        <taxon>Basidiomycota</taxon>
        <taxon>Agaricomycotina</taxon>
        <taxon>Agaricomycetes</taxon>
        <taxon>Agaricomycetidae</taxon>
        <taxon>Agaricales</taxon>
        <taxon>Marasmiineae</taxon>
        <taxon>Marasmiaceae</taxon>
        <taxon>Marasmius</taxon>
    </lineage>
</organism>
<dbReference type="Gene3D" id="1.10.150.20">
    <property type="entry name" value="5' to 3' exonuclease, C-terminal subdomain"/>
    <property type="match status" value="1"/>
</dbReference>
<dbReference type="EMBL" id="JBBXMP010000570">
    <property type="protein sequence ID" value="KAL0057360.1"/>
    <property type="molecule type" value="Genomic_DNA"/>
</dbReference>
<gene>
    <name evidence="2" type="primary">RIA1_2</name>
    <name evidence="2" type="ORF">AAF712_016003</name>
</gene>
<proteinExistence type="predicted"/>
<dbReference type="Gene3D" id="3.40.50.1010">
    <property type="entry name" value="5'-nuclease"/>
    <property type="match status" value="2"/>
</dbReference>
<dbReference type="Pfam" id="PF00867">
    <property type="entry name" value="XPG_I"/>
    <property type="match status" value="1"/>
</dbReference>
<dbReference type="InterPro" id="IPR029060">
    <property type="entry name" value="PIN-like_dom_sf"/>
</dbReference>
<name>A0ABR2Z6T8_9AGAR</name>
<accession>A0ABR2Z6T8</accession>
<sequence>MGIPGFLEACEEVQKLWNLKAYAAENNYQPNEMMRVGVDAKVVIKGCSTTSAAKDSFIATLESFVRVLGLYSTVPMAFVFVFDGPDRPSIKSNIQVESIDPLLYSKARQLLDVFCYPSITAPGDAHSFFAALTNTAVIDAVISDDADLLLLGVPLLFRKAPRSDAYDLSLTYNIYSSENIQQKLKLTRGGMILAALLMGSDYDTRGVTGCGLKTAMGIASQTTLGDQLLNNYRTFASATEYLTESLDIWRDQIRLEVAHNPTGNLSRRRQCVAAAITDNFPNLRILEFYSGRLAPKVHQNKMALLQPRMPDLLKLVAICQEVFAWTDKTLYDRFKEYKIWGGIVTRMLASPSVMYDKKTKTFYDRALQLSSSRVHGMKCSMACPRPMQLSPWILLLRTWGST</sequence>
<evidence type="ECO:0000313" key="3">
    <source>
        <dbReference type="Proteomes" id="UP001437256"/>
    </source>
</evidence>
<dbReference type="PANTHER" id="PTHR11081">
    <property type="entry name" value="FLAP ENDONUCLEASE FAMILY MEMBER"/>
    <property type="match status" value="1"/>
</dbReference>
<feature type="domain" description="XPG-I" evidence="1">
    <location>
        <begin position="112"/>
        <end position="186"/>
    </location>
</feature>
<keyword evidence="3" id="KW-1185">Reference proteome</keyword>
<dbReference type="InterPro" id="IPR036279">
    <property type="entry name" value="5-3_exonuclease_C_sf"/>
</dbReference>
<dbReference type="PANTHER" id="PTHR11081:SF75">
    <property type="entry name" value="ENDONUCLEASE, PUTATIVE (AFU_ORTHOLOGUE AFUA_3G13260)-RELATED"/>
    <property type="match status" value="1"/>
</dbReference>
<dbReference type="SMART" id="SM00484">
    <property type="entry name" value="XPGI"/>
    <property type="match status" value="1"/>
</dbReference>
<reference evidence="2 3" key="1">
    <citation type="submission" date="2024-05" db="EMBL/GenBank/DDBJ databases">
        <title>A draft genome resource for the thread blight pathogen Marasmius tenuissimus strain MS-2.</title>
        <authorList>
            <person name="Yulfo-Soto G.E."/>
            <person name="Baruah I.K."/>
            <person name="Amoako-Attah I."/>
            <person name="Bukari Y."/>
            <person name="Meinhardt L.W."/>
            <person name="Bailey B.A."/>
            <person name="Cohen S.P."/>
        </authorList>
    </citation>
    <scope>NUCLEOTIDE SEQUENCE [LARGE SCALE GENOMIC DNA]</scope>
    <source>
        <strain evidence="2 3">MS-2</strain>
    </source>
</reference>
<dbReference type="InterPro" id="IPR006086">
    <property type="entry name" value="XPG-I_dom"/>
</dbReference>
<evidence type="ECO:0000313" key="2">
    <source>
        <dbReference type="EMBL" id="KAL0057360.1"/>
    </source>
</evidence>
<protein>
    <submittedName>
        <fullName evidence="2">Cytoplasmic GTPase/eEF2-like protein (Ribosomal biogenesis)</fullName>
    </submittedName>
</protein>
<comment type="caution">
    <text evidence="2">The sequence shown here is derived from an EMBL/GenBank/DDBJ whole genome shotgun (WGS) entry which is preliminary data.</text>
</comment>
<dbReference type="SUPFAM" id="SSF47807">
    <property type="entry name" value="5' to 3' exonuclease, C-terminal subdomain"/>
    <property type="match status" value="1"/>
</dbReference>
<evidence type="ECO:0000259" key="1">
    <source>
        <dbReference type="SMART" id="SM00484"/>
    </source>
</evidence>